<dbReference type="GeneID" id="87830589"/>
<dbReference type="EMBL" id="MU853245">
    <property type="protein sequence ID" value="KAK4119740.1"/>
    <property type="molecule type" value="Genomic_DNA"/>
</dbReference>
<keyword evidence="2" id="KW-0472">Membrane</keyword>
<evidence type="ECO:0000313" key="4">
    <source>
        <dbReference type="Proteomes" id="UP001302602"/>
    </source>
</evidence>
<evidence type="ECO:0000256" key="2">
    <source>
        <dbReference type="SAM" id="Phobius"/>
    </source>
</evidence>
<dbReference type="Proteomes" id="UP001302602">
    <property type="component" value="Unassembled WGS sequence"/>
</dbReference>
<proteinExistence type="predicted"/>
<feature type="transmembrane region" description="Helical" evidence="2">
    <location>
        <begin position="133"/>
        <end position="153"/>
    </location>
</feature>
<name>A0AAN6TT94_9PEZI</name>
<reference evidence="3" key="2">
    <citation type="submission" date="2023-05" db="EMBL/GenBank/DDBJ databases">
        <authorList>
            <consortium name="Lawrence Berkeley National Laboratory"/>
            <person name="Steindorff A."/>
            <person name="Hensen N."/>
            <person name="Bonometti L."/>
            <person name="Westerberg I."/>
            <person name="Brannstrom I.O."/>
            <person name="Guillou S."/>
            <person name="Cros-Aarteil S."/>
            <person name="Calhoun S."/>
            <person name="Haridas S."/>
            <person name="Kuo A."/>
            <person name="Mondo S."/>
            <person name="Pangilinan J."/>
            <person name="Riley R."/>
            <person name="Labutti K."/>
            <person name="Andreopoulos B."/>
            <person name="Lipzen A."/>
            <person name="Chen C."/>
            <person name="Yanf M."/>
            <person name="Daum C."/>
            <person name="Ng V."/>
            <person name="Clum A."/>
            <person name="Ohm R."/>
            <person name="Martin F."/>
            <person name="Silar P."/>
            <person name="Natvig D."/>
            <person name="Lalanne C."/>
            <person name="Gautier V."/>
            <person name="Ament-Velasquez S.L."/>
            <person name="Kruys A."/>
            <person name="Hutchinson M.I."/>
            <person name="Powell A.J."/>
            <person name="Barry K."/>
            <person name="Miller A.N."/>
            <person name="Grigoriev I.V."/>
            <person name="Debuchy R."/>
            <person name="Gladieux P."/>
            <person name="Thoren M.H."/>
            <person name="Johannesson H."/>
        </authorList>
    </citation>
    <scope>NUCLEOTIDE SEQUENCE</scope>
    <source>
        <strain evidence="3">CBS 731.68</strain>
    </source>
</reference>
<feature type="region of interest" description="Disordered" evidence="1">
    <location>
        <begin position="55"/>
        <end position="81"/>
    </location>
</feature>
<reference evidence="3" key="1">
    <citation type="journal article" date="2023" name="Mol. Phylogenet. Evol.">
        <title>Genome-scale phylogeny and comparative genomics of the fungal order Sordariales.</title>
        <authorList>
            <person name="Hensen N."/>
            <person name="Bonometti L."/>
            <person name="Westerberg I."/>
            <person name="Brannstrom I.O."/>
            <person name="Guillou S."/>
            <person name="Cros-Aarteil S."/>
            <person name="Calhoun S."/>
            <person name="Haridas S."/>
            <person name="Kuo A."/>
            <person name="Mondo S."/>
            <person name="Pangilinan J."/>
            <person name="Riley R."/>
            <person name="LaButti K."/>
            <person name="Andreopoulos B."/>
            <person name="Lipzen A."/>
            <person name="Chen C."/>
            <person name="Yan M."/>
            <person name="Daum C."/>
            <person name="Ng V."/>
            <person name="Clum A."/>
            <person name="Steindorff A."/>
            <person name="Ohm R.A."/>
            <person name="Martin F."/>
            <person name="Silar P."/>
            <person name="Natvig D.O."/>
            <person name="Lalanne C."/>
            <person name="Gautier V."/>
            <person name="Ament-Velasquez S.L."/>
            <person name="Kruys A."/>
            <person name="Hutchinson M.I."/>
            <person name="Powell A.J."/>
            <person name="Barry K."/>
            <person name="Miller A.N."/>
            <person name="Grigoriev I.V."/>
            <person name="Debuchy R."/>
            <person name="Gladieux P."/>
            <person name="Hiltunen Thoren M."/>
            <person name="Johannesson H."/>
        </authorList>
    </citation>
    <scope>NUCLEOTIDE SEQUENCE</scope>
    <source>
        <strain evidence="3">CBS 731.68</strain>
    </source>
</reference>
<keyword evidence="2" id="KW-0812">Transmembrane</keyword>
<keyword evidence="4" id="KW-1185">Reference proteome</keyword>
<comment type="caution">
    <text evidence="3">The sequence shown here is derived from an EMBL/GenBank/DDBJ whole genome shotgun (WGS) entry which is preliminary data.</text>
</comment>
<sequence>MDTRIAHFCEQSGEVGLDYLLTYRHTPLDFARPPPGPKSPITPFWLGFGAALRPSSAGRNHDGNGRPQLPAETFADSSVHPQHPQDGISIALMVYPLHFQVLYLGLHVGFAYMSPFPSWTEWYLWMGSTAVDFGLIAVYVLTIPAGTYFALFLGRQVYDMGVTNLLEVASALPAWAKLLIHAPFGFDYVVARAAVLGESILRQRALPRISLP</sequence>
<dbReference type="AlphaFoldDB" id="A0AAN6TT94"/>
<accession>A0AAN6TT94</accession>
<feature type="transmembrane region" description="Helical" evidence="2">
    <location>
        <begin position="90"/>
        <end position="113"/>
    </location>
</feature>
<keyword evidence="2" id="KW-1133">Transmembrane helix</keyword>
<dbReference type="RefSeq" id="XP_062643513.1">
    <property type="nucleotide sequence ID" value="XM_062793820.1"/>
</dbReference>
<evidence type="ECO:0000313" key="3">
    <source>
        <dbReference type="EMBL" id="KAK4119740.1"/>
    </source>
</evidence>
<protein>
    <submittedName>
        <fullName evidence="3">Uncharacterized protein</fullName>
    </submittedName>
</protein>
<gene>
    <name evidence="3" type="ORF">N657DRAFT_649887</name>
</gene>
<organism evidence="3 4">
    <name type="scientific">Parathielavia appendiculata</name>
    <dbReference type="NCBI Taxonomy" id="2587402"/>
    <lineage>
        <taxon>Eukaryota</taxon>
        <taxon>Fungi</taxon>
        <taxon>Dikarya</taxon>
        <taxon>Ascomycota</taxon>
        <taxon>Pezizomycotina</taxon>
        <taxon>Sordariomycetes</taxon>
        <taxon>Sordariomycetidae</taxon>
        <taxon>Sordariales</taxon>
        <taxon>Chaetomiaceae</taxon>
        <taxon>Parathielavia</taxon>
    </lineage>
</organism>
<evidence type="ECO:0000256" key="1">
    <source>
        <dbReference type="SAM" id="MobiDB-lite"/>
    </source>
</evidence>